<dbReference type="GO" id="GO:0016020">
    <property type="term" value="C:membrane"/>
    <property type="evidence" value="ECO:0007669"/>
    <property type="project" value="InterPro"/>
</dbReference>
<dbReference type="NCBIfam" id="NF012211">
    <property type="entry name" value="tand_rpt_95"/>
    <property type="match status" value="1"/>
</dbReference>
<dbReference type="PROSITE" id="PS51854">
    <property type="entry name" value="CSPG"/>
    <property type="match status" value="3"/>
</dbReference>
<dbReference type="InterPro" id="IPR015919">
    <property type="entry name" value="Cadherin-like_sf"/>
</dbReference>
<evidence type="ECO:0000313" key="8">
    <source>
        <dbReference type="Proteomes" id="UP000315750"/>
    </source>
</evidence>
<dbReference type="PROSITE" id="PS50268">
    <property type="entry name" value="CADHERIN_2"/>
    <property type="match status" value="4"/>
</dbReference>
<dbReference type="SUPFAM" id="SSF63446">
    <property type="entry name" value="Type I dockerin domain"/>
    <property type="match status" value="1"/>
</dbReference>
<dbReference type="GO" id="GO:0030246">
    <property type="term" value="F:carbohydrate binding"/>
    <property type="evidence" value="ECO:0007669"/>
    <property type="project" value="InterPro"/>
</dbReference>
<dbReference type="GO" id="GO:0005509">
    <property type="term" value="F:calcium ion binding"/>
    <property type="evidence" value="ECO:0007669"/>
    <property type="project" value="InterPro"/>
</dbReference>
<dbReference type="InterPro" id="IPR002102">
    <property type="entry name" value="Cohesin_dom"/>
</dbReference>
<dbReference type="GO" id="GO:0009653">
    <property type="term" value="P:anatomical structure morphogenesis"/>
    <property type="evidence" value="ECO:0007669"/>
    <property type="project" value="TreeGrafter"/>
</dbReference>
<dbReference type="OrthoDB" id="290686at2"/>
<dbReference type="InterPro" id="IPR051561">
    <property type="entry name" value="FRAS1_ECM"/>
</dbReference>
<keyword evidence="2" id="KW-0677">Repeat</keyword>
<sequence>MATPRFRHRQTSTATRRNATIAKDRREQRVARWRKCFPKVSLSRWWKDRIVENVCTAFREGAQAARSVVASTGTHIAMSRGGRKLGLQSLESRVLLAADLFVDDDWSSYAINDPIADVDSITPGDQAGVFGVDAFASIQAAIDSAAGSSIQVNDGVYQAVTLSSGTFTITAAGTSAEVASSSPALTVSGGATLDVDGLTFTDSTYDGESAILVTGSGTTLTLENATVRELNTGAAESLIQVDAGATLNISTATNGGNNTFVVNAGTEVVSSATFIDAAGTVKVDSSNTLQVAVPKNTAFEIDARLDGTTVTGLSTGSSTHGSVALVAGGNLRYTPTTGYTGPASFNYSLAGGLTNETVQITVFDTNDAPVITAPSTVGAVEETSQAITGITVSDVDAAAASNLTVALNVDHGVLDITLAGSASIEAGSTGSSSLTLMGSLADLNATLASLVYTGNGNFQGNEQLTIVANDAGNTGPGGPQETTKTLTIVVANTDDSFTLGGDSTTDVPEGGSKVITSADLNTDDPDGDTITYTITSLPSAYTGNGDFAGGAGLSLDDGATFLGLGDTFTQDDLGTLKYIHDGSETGGTTDTFGFSVSDGTTSYSDQLFTIDIIDQNSAPVISTPAGTITLAEEATVAIPSVSVTDSDAGENPISVTLTATGGTLSVVLAGDAEDGNSSGTAVLSLTGTQTDINDTLATLAFTGALDTYGEFTIEIHASDNGYSGGGGTQTSDKVVPVSISAVNDEPIIGGTQSFTVAEGQQITVAQSVLSAIDPDSVVEDITYTVTSLPSYGTLNKTTFTQAELNVGMVVYTHLGGEAPTDSFEVSVSDATGEGPIDDTAVISVAVTQVNDAPVVDVSLASQSIPNAVENEAFSFSLDANTFVDPDNSVVPGTDVLTLTAPGLPSWLSFDGTTFSGTPSNADVQAGSLTITVIATDLTNVSVSDSFTLTLVNVNDAPTVATTTGTTTYEENADAIVIDSGVSVADADNMNLVGATVTITNPEAGDQLVFSDTTEISGSYANGILTLSGTATVSQYQDALRSVKFVSIGDNPVGGNRIVEFVVNDGTTSSELISEEDGDDASLAYSKEVEVQPSNDSPLFSNGTLHVSEGAVISLASAISVIDPDTNPADVDITIESAPTWGTIMESGVASDGTFTLAQLQSGLVTYSHDGSENHSDQFELSVNDGGTPDYATVSVNISPINDAPALTNKISEQSPPAATEEQEYTFELAPDTFTDAEDATPPVLTAQLEGGAALPAWLTFDGTTFSGTPDQDDVQPGSLDIVVIATDSNLATSTDSFTLILNKINDAPTVTVGEEVTAFEEGTPVAIAPEISVADVDDTYLAYAYVTITNPEAGDTLVFVDTDNITGSFDGTTLTLTPVEDGATVEQFEAALASVQFSLSGANEHNPVEGTRVIEFMVEDATLDSNVATKEVTVTALNDAPYEVANTGMEIAENSTGNTLAMAALQFADYEGAATSDITYTLTNVDVELISLNLQGVGPITGGGTNNTFTQADIDAGLLTIDSLGTDALDGADHVTLTFDINDGSGNITSNVSFDINISRVNDAPVLTGDNQITATEEVDGTPVVTPIEIDDLAGSDEEDANNTLMFVVDSIPAYGELLIDGVAAVGGETFTQQDIIDGKIAYKHTSLLEPAGGLAGDSFDYTVSDSGSDLGIESVSGTLNIEIIESNDTPVVSGTLAAEFGNEDAANLVLTSNELTASDVDDVDDDLTFTITALPSSGSLLINNVPANLNQTFTQAQITNLEISYDFDESLEQSTSPFTDSFKFTVTDNRAVGAQTTGEQTFSLTITPIDDNVPTGVEGSIAVDEGAVEAVTELQGGLTSLLQLVSDADLGVAEHSELVVSEVNGTSVGPDTVIALATGTLTVQPDGTFAFAHNGAETPVTESFTFKVMDSANVSEEITVTIDVTNTNDAPVITTEDATGTTVVEEGTTTVKLATTAISDADVGDGNLRVTITSDAGQGTITASDLEDITVNLVDANTVTLEGTLEDLNAYLNSIGFDFSPVTDFAGTAEIAITVDDLGNAGVGGPLTGTDTLDILVTDVNDIPVIDGDNLIELGSIDEDTSLPQLDVFALTSPGGGADEAEQSFTFTGVSLTEGIGSLGFNSENGTIDFTPATDWFGSVTIEVEITDNGTTNGEADPMSTTATITFEVTPVDDAPTFTLGENPLITKDLTSTAFGFLQSLNLGNSEGESLANISFDVLNVADDSTVFTELSIEDPFGAGNLVMVPATDVTGIFDIRITITDGSDGPSGVETSTSMDFQIVITDGNGDPPTAVADSISGVLEGGVYDTASGADGTFSLLDNDTDPDITGDETGDPIDSLSVTQVSYGGLTVPAGTPIPTAHGTVTVNADGTLLYEHDGSENFTDTFSYTITDVNTRVTSDASVTIEIEPQNDSVPNAIAEVDITEGEEGTTLFTFDGQGSTDDDLPTDSLTYSWDFGDGTYGSGAVVSHTFADDGVYEVVLTVTDSALHTSESVPLTITVADVAPTATLSGAATVNEGASYTLTLDSINDPGDDTVTDVVIDWGDGIVETYELTTSTFVHTFANGTNTTSDIKVLLVNEDGYHDNAGVLPVTVNNVAPTGLLLNGGDVNEGNSGLVFVVGVYDPGTSDQVVFDYDFNNDGIYDLVGSTSSSAAVPASFLAEGGSVAPATDQTEVTVGVRLRDQDGGEQVLSTSFQVINVAPTVTPVVDTTANINEPFTKTIQFTDPGAEAAGFDYTLVIEDSGGKVVDTITGSTATTNRTVEFARTFTTTGTYTVSVTVDDNNAGGTSAVETFTVDVVDPDAFYTTLEVVNVTPTSSGVAIEFNQSLDMEQLNLYSGINGAAADMTLMRDGTAVKGSVVYDEATNTLTFVKTGGTLAAGNYTLTLKSGSEQFVSADGDLLAGNLANGDFTTTFSVGSSGSILSIPDFARGPGQGVDLTPGDAADVDLPIRVNNVTNLLSLDVEVHYDPALLQIDSVASAIDGLSVFASIDNENGVIVISASSTTPISGAELNLVNLIGSVPAEALYGASQVIELVTPAGLAGSLNEGAITATTDSAIHKAIFVGDVDGSMSYNANDTGIFASVVIGVTTGFPDIANGQASKATYPLTDPSIVGDVSGNGALGGLDRSLIAQEIAGIDPPQVPDLPAITAPLASAMLDPAFNLPETIYAVPGESVQVPVELDIESGASVYAAAFESLTDSGVVDFQGASKGADWDTNWELTQNEVSEGEVRVVVSNTAFQPAAEGVNQIVNLGYTIPATAEAGDTTTIEVSPLDPTDAGLVWTSDTGSVVVTYPGDYNRNGTVDQADYDIWKATYGSTTDLQADGNGDGTVSLADYTIWRDQLGLSVVSSTPATASAMTSASTEAPTASASSDMGTSVAPVSLGTEDTAEQLPTAVMAVQAPTAVESTVETTAWLQGPVQQSATQPFQRSFSTDESVAEDSGARDQALLLLGDAVEEDSSDLFGTSKEVVNKDNVESAWDLAFAEDGELAEARGTIGRFGARWNRGL</sequence>
<dbReference type="SUPFAM" id="SSF49384">
    <property type="entry name" value="Carbohydrate-binding domain"/>
    <property type="match status" value="1"/>
</dbReference>
<dbReference type="SMART" id="SM00736">
    <property type="entry name" value="CADG"/>
    <property type="match status" value="2"/>
</dbReference>
<dbReference type="SMART" id="SM00089">
    <property type="entry name" value="PKD"/>
    <property type="match status" value="2"/>
</dbReference>
<dbReference type="CDD" id="cd00146">
    <property type="entry name" value="PKD"/>
    <property type="match status" value="1"/>
</dbReference>
<dbReference type="InterPro" id="IPR002126">
    <property type="entry name" value="Cadherin-like_dom"/>
</dbReference>
<dbReference type="Pfam" id="PF16184">
    <property type="entry name" value="Cadherin_3"/>
    <property type="match status" value="5"/>
</dbReference>
<evidence type="ECO:0000259" key="5">
    <source>
        <dbReference type="PROSITE" id="PS50093"/>
    </source>
</evidence>
<dbReference type="Pfam" id="PF00963">
    <property type="entry name" value="Cohesin"/>
    <property type="match status" value="2"/>
</dbReference>
<dbReference type="InterPro" id="IPR006644">
    <property type="entry name" value="Cadg"/>
</dbReference>
<keyword evidence="8" id="KW-1185">Reference proteome</keyword>
<dbReference type="GO" id="GO:0000272">
    <property type="term" value="P:polysaccharide catabolic process"/>
    <property type="evidence" value="ECO:0007669"/>
    <property type="project" value="InterPro"/>
</dbReference>
<feature type="region of interest" description="Disordered" evidence="4">
    <location>
        <begin position="1"/>
        <end position="23"/>
    </location>
</feature>
<dbReference type="InterPro" id="IPR039005">
    <property type="entry name" value="CSPG_rpt"/>
</dbReference>
<dbReference type="CDD" id="cd08547">
    <property type="entry name" value="Type_II_cohesin"/>
    <property type="match status" value="1"/>
</dbReference>
<name>A0A518AM45_9BACT</name>
<evidence type="ECO:0000256" key="2">
    <source>
        <dbReference type="ARBA" id="ARBA00022737"/>
    </source>
</evidence>
<dbReference type="EMBL" id="CP036278">
    <property type="protein sequence ID" value="QDU55792.1"/>
    <property type="molecule type" value="Genomic_DNA"/>
</dbReference>
<dbReference type="Pfam" id="PF05345">
    <property type="entry name" value="He_PIG"/>
    <property type="match status" value="2"/>
</dbReference>
<evidence type="ECO:0000313" key="7">
    <source>
        <dbReference type="EMBL" id="QDU55792.1"/>
    </source>
</evidence>
<dbReference type="SUPFAM" id="SSF49299">
    <property type="entry name" value="PKD domain"/>
    <property type="match status" value="1"/>
</dbReference>
<feature type="domain" description="Cadherin" evidence="6">
    <location>
        <begin position="1936"/>
        <end position="2067"/>
    </location>
</feature>
<dbReference type="PROSITE" id="PS00018">
    <property type="entry name" value="EF_HAND_1"/>
    <property type="match status" value="1"/>
</dbReference>
<keyword evidence="1" id="KW-0732">Signal</keyword>
<proteinExistence type="predicted"/>
<protein>
    <submittedName>
        <fullName evidence="7">PKD domain protein</fullName>
    </submittedName>
</protein>
<dbReference type="InterPro" id="IPR022409">
    <property type="entry name" value="PKD/Chitinase_dom"/>
</dbReference>
<dbReference type="Pfam" id="PF17963">
    <property type="entry name" value="Big_9"/>
    <property type="match status" value="2"/>
</dbReference>
<feature type="compositionally biased region" description="Low complexity" evidence="4">
    <location>
        <begin position="3358"/>
        <end position="3372"/>
    </location>
</feature>
<dbReference type="SUPFAM" id="SSF49313">
    <property type="entry name" value="Cadherin-like"/>
    <property type="match status" value="2"/>
</dbReference>
<dbReference type="Pfam" id="PF18911">
    <property type="entry name" value="PKD_4"/>
    <property type="match status" value="1"/>
</dbReference>
<dbReference type="InterPro" id="IPR008965">
    <property type="entry name" value="CBM2/CBM3_carb-bd_dom_sf"/>
</dbReference>
<dbReference type="Proteomes" id="UP000315750">
    <property type="component" value="Chromosome"/>
</dbReference>
<dbReference type="Gene3D" id="2.60.40.3440">
    <property type="match status" value="1"/>
</dbReference>
<organism evidence="7 8">
    <name type="scientific">Aeoliella mucimassa</name>
    <dbReference type="NCBI Taxonomy" id="2527972"/>
    <lineage>
        <taxon>Bacteria</taxon>
        <taxon>Pseudomonadati</taxon>
        <taxon>Planctomycetota</taxon>
        <taxon>Planctomycetia</taxon>
        <taxon>Pirellulales</taxon>
        <taxon>Lacipirellulaceae</taxon>
        <taxon>Aeoliella</taxon>
    </lineage>
</organism>
<feature type="domain" description="Cadherin" evidence="6">
    <location>
        <begin position="622"/>
        <end position="748"/>
    </location>
</feature>
<dbReference type="PANTHER" id="PTHR45739">
    <property type="entry name" value="MATRIX PROTEIN, PUTATIVE-RELATED"/>
    <property type="match status" value="1"/>
</dbReference>
<accession>A0A518AM45</accession>
<feature type="region of interest" description="Disordered" evidence="4">
    <location>
        <begin position="3358"/>
        <end position="3377"/>
    </location>
</feature>
<dbReference type="InterPro" id="IPR036439">
    <property type="entry name" value="Dockerin_dom_sf"/>
</dbReference>
<reference evidence="7 8" key="1">
    <citation type="submission" date="2019-02" db="EMBL/GenBank/DDBJ databases">
        <title>Deep-cultivation of Planctomycetes and their phenomic and genomic characterization uncovers novel biology.</title>
        <authorList>
            <person name="Wiegand S."/>
            <person name="Jogler M."/>
            <person name="Boedeker C."/>
            <person name="Pinto D."/>
            <person name="Vollmers J."/>
            <person name="Rivas-Marin E."/>
            <person name="Kohn T."/>
            <person name="Peeters S.H."/>
            <person name="Heuer A."/>
            <person name="Rast P."/>
            <person name="Oberbeckmann S."/>
            <person name="Bunk B."/>
            <person name="Jeske O."/>
            <person name="Meyerdierks A."/>
            <person name="Storesund J.E."/>
            <person name="Kallscheuer N."/>
            <person name="Luecker S."/>
            <person name="Lage O.M."/>
            <person name="Pohl T."/>
            <person name="Merkel B.J."/>
            <person name="Hornburger P."/>
            <person name="Mueller R.-W."/>
            <person name="Bruemmer F."/>
            <person name="Labrenz M."/>
            <person name="Spormann A.M."/>
            <person name="Op den Camp H."/>
            <person name="Overmann J."/>
            <person name="Amann R."/>
            <person name="Jetten M.S.M."/>
            <person name="Mascher T."/>
            <person name="Medema M.H."/>
            <person name="Devos D.P."/>
            <person name="Kaster A.-K."/>
            <person name="Ovreas L."/>
            <person name="Rohde M."/>
            <person name="Galperin M.Y."/>
            <person name="Jogler C."/>
        </authorList>
    </citation>
    <scope>NUCLEOTIDE SEQUENCE [LARGE SCALE GENOMIC DNA]</scope>
    <source>
        <strain evidence="7 8">Pan181</strain>
    </source>
</reference>
<feature type="compositionally biased region" description="Basic residues" evidence="4">
    <location>
        <begin position="1"/>
        <end position="10"/>
    </location>
</feature>
<dbReference type="Gene3D" id="2.60.40.10">
    <property type="entry name" value="Immunoglobulins"/>
    <property type="match status" value="3"/>
</dbReference>
<feature type="domain" description="Cadherin" evidence="6">
    <location>
        <begin position="748"/>
        <end position="855"/>
    </location>
</feature>
<dbReference type="Gene3D" id="2.60.40.680">
    <property type="match status" value="1"/>
</dbReference>
<dbReference type="InterPro" id="IPR013783">
    <property type="entry name" value="Ig-like_fold"/>
</dbReference>
<keyword evidence="3" id="KW-0325">Glycoprotein</keyword>
<dbReference type="Gene3D" id="1.10.1330.10">
    <property type="entry name" value="Dockerin domain"/>
    <property type="match status" value="1"/>
</dbReference>
<dbReference type="PANTHER" id="PTHR45739:SF12">
    <property type="entry name" value="CHONDROITIN SULFATE PROTEOGLYCAN 4-LIKE ISOFORM X2"/>
    <property type="match status" value="1"/>
</dbReference>
<gene>
    <name evidence="7" type="ORF">Pan181_19880</name>
</gene>
<evidence type="ECO:0000256" key="3">
    <source>
        <dbReference type="ARBA" id="ARBA00023180"/>
    </source>
</evidence>
<dbReference type="PROSITE" id="PS50093">
    <property type="entry name" value="PKD"/>
    <property type="match status" value="1"/>
</dbReference>
<dbReference type="InterPro" id="IPR000601">
    <property type="entry name" value="PKD_dom"/>
</dbReference>
<dbReference type="InterPro" id="IPR018247">
    <property type="entry name" value="EF_Hand_1_Ca_BS"/>
</dbReference>
<feature type="domain" description="Cadherin" evidence="6">
    <location>
        <begin position="2069"/>
        <end position="2179"/>
    </location>
</feature>
<evidence type="ECO:0000256" key="4">
    <source>
        <dbReference type="SAM" id="MobiDB-lite"/>
    </source>
</evidence>
<dbReference type="KEGG" id="amuc:Pan181_19880"/>
<evidence type="ECO:0000256" key="1">
    <source>
        <dbReference type="ARBA" id="ARBA00022729"/>
    </source>
</evidence>
<feature type="domain" description="PKD" evidence="5">
    <location>
        <begin position="2449"/>
        <end position="2501"/>
    </location>
</feature>
<evidence type="ECO:0000259" key="6">
    <source>
        <dbReference type="PROSITE" id="PS50268"/>
    </source>
</evidence>
<dbReference type="GO" id="GO:0007156">
    <property type="term" value="P:homophilic cell adhesion via plasma membrane adhesion molecules"/>
    <property type="evidence" value="ECO:0007669"/>
    <property type="project" value="InterPro"/>
</dbReference>
<dbReference type="InterPro" id="IPR035986">
    <property type="entry name" value="PKD_dom_sf"/>
</dbReference>